<keyword evidence="4" id="KW-1185">Reference proteome</keyword>
<feature type="domain" description="Cullin N-terminal" evidence="2">
    <location>
        <begin position="37"/>
        <end position="271"/>
    </location>
</feature>
<dbReference type="InterPro" id="IPR001373">
    <property type="entry name" value="Cullin_N"/>
</dbReference>
<gene>
    <name evidence="3" type="ORF">Ae201684_003372</name>
</gene>
<dbReference type="AlphaFoldDB" id="A0A6G0XMU0"/>
<evidence type="ECO:0000313" key="3">
    <source>
        <dbReference type="EMBL" id="KAF0741705.1"/>
    </source>
</evidence>
<comment type="caution">
    <text evidence="3">The sequence shown here is derived from an EMBL/GenBank/DDBJ whole genome shotgun (WGS) entry which is preliminary data.</text>
</comment>
<dbReference type="VEuPathDB" id="FungiDB:AeMF1_020873"/>
<comment type="similarity">
    <text evidence="1">Belongs to the cullin family.</text>
</comment>
<dbReference type="InterPro" id="IPR016159">
    <property type="entry name" value="Cullin_repeat-like_dom_sf"/>
</dbReference>
<dbReference type="PANTHER" id="PTHR11932">
    <property type="entry name" value="CULLIN"/>
    <property type="match status" value="1"/>
</dbReference>
<dbReference type="Pfam" id="PF00888">
    <property type="entry name" value="Cullin"/>
    <property type="match status" value="1"/>
</dbReference>
<proteinExistence type="inferred from homology"/>
<organism evidence="3 4">
    <name type="scientific">Aphanomyces euteiches</name>
    <dbReference type="NCBI Taxonomy" id="100861"/>
    <lineage>
        <taxon>Eukaryota</taxon>
        <taxon>Sar</taxon>
        <taxon>Stramenopiles</taxon>
        <taxon>Oomycota</taxon>
        <taxon>Saprolegniomycetes</taxon>
        <taxon>Saprolegniales</taxon>
        <taxon>Verrucalvaceae</taxon>
        <taxon>Aphanomyces</taxon>
    </lineage>
</organism>
<dbReference type="InterPro" id="IPR045093">
    <property type="entry name" value="Cullin"/>
</dbReference>
<evidence type="ECO:0000313" key="4">
    <source>
        <dbReference type="Proteomes" id="UP000481153"/>
    </source>
</evidence>
<sequence length="272" mass="30901">MESKQVVGLEEGWEQIKTKGIDVLVAIIENGNAEDTAHQITPHQLMPIYEVCYDMCAQKAPYNWSAQLYARHGETIEIYLREKALPALQNQHGESLLNELQRRWQNHNFMIKWMSKFFMILNRYYVKHNSLPSLANAGLNAFKTVVFSVIKKDFADAILASVDKERGGEIVDTTLLRNCTEVFVAMGMGSLEAYESDLEGPFIKRAVSSYNSTEMQAWMDGGSTSPEYISKVDEILKIEASRVACYMHATTEAKLLRALRMELIVNHQTVLL</sequence>
<dbReference type="GO" id="GO:0031625">
    <property type="term" value="F:ubiquitin protein ligase binding"/>
    <property type="evidence" value="ECO:0007669"/>
    <property type="project" value="InterPro"/>
</dbReference>
<dbReference type="SUPFAM" id="SSF74788">
    <property type="entry name" value="Cullin repeat-like"/>
    <property type="match status" value="1"/>
</dbReference>
<evidence type="ECO:0000259" key="2">
    <source>
        <dbReference type="Pfam" id="PF00888"/>
    </source>
</evidence>
<evidence type="ECO:0000256" key="1">
    <source>
        <dbReference type="ARBA" id="ARBA00006019"/>
    </source>
</evidence>
<dbReference type="Gene3D" id="1.20.1310.10">
    <property type="entry name" value="Cullin Repeats"/>
    <property type="match status" value="2"/>
</dbReference>
<dbReference type="GO" id="GO:0006511">
    <property type="term" value="P:ubiquitin-dependent protein catabolic process"/>
    <property type="evidence" value="ECO:0007669"/>
    <property type="project" value="InterPro"/>
</dbReference>
<dbReference type="EMBL" id="VJMJ01000036">
    <property type="protein sequence ID" value="KAF0741705.1"/>
    <property type="molecule type" value="Genomic_DNA"/>
</dbReference>
<protein>
    <recommendedName>
        <fullName evidence="2">Cullin N-terminal domain-containing protein</fullName>
    </recommendedName>
</protein>
<name>A0A6G0XMU0_9STRA</name>
<dbReference type="Proteomes" id="UP000481153">
    <property type="component" value="Unassembled WGS sequence"/>
</dbReference>
<accession>A0A6G0XMU0</accession>
<reference evidence="3 4" key="1">
    <citation type="submission" date="2019-07" db="EMBL/GenBank/DDBJ databases">
        <title>Genomics analysis of Aphanomyces spp. identifies a new class of oomycete effector associated with host adaptation.</title>
        <authorList>
            <person name="Gaulin E."/>
        </authorList>
    </citation>
    <scope>NUCLEOTIDE SEQUENCE [LARGE SCALE GENOMIC DNA]</scope>
    <source>
        <strain evidence="3 4">ATCC 201684</strain>
    </source>
</reference>